<keyword evidence="8 11" id="KW-0238">DNA-binding</keyword>
<dbReference type="Gene3D" id="1.10.443.10">
    <property type="entry name" value="Intergrase catalytic core"/>
    <property type="match status" value="1"/>
</dbReference>
<evidence type="ECO:0000256" key="5">
    <source>
        <dbReference type="ARBA" id="ARBA00022618"/>
    </source>
</evidence>
<dbReference type="RefSeq" id="WP_133612553.1">
    <property type="nucleotide sequence ID" value="NZ_SNYW01000006.1"/>
</dbReference>
<evidence type="ECO:0000256" key="1">
    <source>
        <dbReference type="ARBA" id="ARBA00004496"/>
    </source>
</evidence>
<dbReference type="InterPro" id="IPR011932">
    <property type="entry name" value="Recomb_XerD"/>
</dbReference>
<keyword evidence="6 11" id="KW-0159">Chromosome partition</keyword>
<dbReference type="InterPro" id="IPR004107">
    <property type="entry name" value="Integrase_SAM-like_N"/>
</dbReference>
<sequence length="309" mass="33688">MARSQPQLEAFLEMLSAERNAAANTLAAYRRDLADAAAFLGRLGLELVAADTASLRRYLAALAGTMSPRTQARRLSALRQFFRFLVEDGQRKDDPTAALDAPKLGRPLPKLLSEEEMLAVIAACRELESAEGVRLLAMVELLYATGLRVSELVRLPLAAALRDQPFMTVHGKGGKERLVPLNPPAKAALGAYLEIRSRYLAKAAPSPFLFPSRGKEGHLTRQRFGQLLKEIGIRAGIDPARISPHVLRHAFATHLLDHGADLRSLQKMLGHADIATTQIYTHVQEERLKSLVEAHHPLGGGKRGRAGGA</sequence>
<dbReference type="InterPro" id="IPR011010">
    <property type="entry name" value="DNA_brk_join_enz"/>
</dbReference>
<dbReference type="InterPro" id="IPR013762">
    <property type="entry name" value="Integrase-like_cat_sf"/>
</dbReference>
<evidence type="ECO:0000256" key="9">
    <source>
        <dbReference type="ARBA" id="ARBA00023172"/>
    </source>
</evidence>
<name>A0A4R6WSN1_9PROT</name>
<evidence type="ECO:0000313" key="15">
    <source>
        <dbReference type="Proteomes" id="UP000295783"/>
    </source>
</evidence>
<comment type="function">
    <text evidence="11">Site-specific tyrosine recombinase, which acts by catalyzing the cutting and rejoining of the recombining DNA molecules. The XerC-XerD complex is essential to convert dimers of the bacterial chromosome into monomers to permit their segregation at cell division. It also contributes to the segregational stability of plasmids.</text>
</comment>
<dbReference type="Proteomes" id="UP000295783">
    <property type="component" value="Unassembled WGS sequence"/>
</dbReference>
<evidence type="ECO:0000256" key="10">
    <source>
        <dbReference type="ARBA" id="ARBA00023306"/>
    </source>
</evidence>
<keyword evidence="7 11" id="KW-0229">DNA integration</keyword>
<dbReference type="GO" id="GO:0007059">
    <property type="term" value="P:chromosome segregation"/>
    <property type="evidence" value="ECO:0007669"/>
    <property type="project" value="UniProtKB-UniRule"/>
</dbReference>
<dbReference type="PROSITE" id="PS51898">
    <property type="entry name" value="TYR_RECOMBINASE"/>
    <property type="match status" value="1"/>
</dbReference>
<feature type="active site" description="O-(3'-phospho-DNA)-tyrosine intermediate" evidence="11">
    <location>
        <position position="280"/>
    </location>
</feature>
<dbReference type="PANTHER" id="PTHR30349">
    <property type="entry name" value="PHAGE INTEGRASE-RELATED"/>
    <property type="match status" value="1"/>
</dbReference>
<keyword evidence="15" id="KW-1185">Reference proteome</keyword>
<comment type="subcellular location">
    <subcellularLocation>
        <location evidence="1 11">Cytoplasm</location>
    </subcellularLocation>
</comment>
<evidence type="ECO:0000259" key="12">
    <source>
        <dbReference type="PROSITE" id="PS51898"/>
    </source>
</evidence>
<organism evidence="14 15">
    <name type="scientific">Dongia mobilis</name>
    <dbReference type="NCBI Taxonomy" id="578943"/>
    <lineage>
        <taxon>Bacteria</taxon>
        <taxon>Pseudomonadati</taxon>
        <taxon>Pseudomonadota</taxon>
        <taxon>Alphaproteobacteria</taxon>
        <taxon>Rhodospirillales</taxon>
        <taxon>Dongiaceae</taxon>
        <taxon>Dongia</taxon>
    </lineage>
</organism>
<feature type="domain" description="Core-binding (CB)" evidence="13">
    <location>
        <begin position="2"/>
        <end position="86"/>
    </location>
</feature>
<feature type="active site" evidence="11">
    <location>
        <position position="148"/>
    </location>
</feature>
<accession>A0A4R6WSN1</accession>
<evidence type="ECO:0000256" key="11">
    <source>
        <dbReference type="HAMAP-Rule" id="MF_01807"/>
    </source>
</evidence>
<keyword evidence="4 11" id="KW-0963">Cytoplasm</keyword>
<dbReference type="HAMAP" id="MF_01807">
    <property type="entry name" value="Recomb_XerD"/>
    <property type="match status" value="1"/>
</dbReference>
<feature type="domain" description="Tyr recombinase" evidence="12">
    <location>
        <begin position="107"/>
        <end position="293"/>
    </location>
</feature>
<dbReference type="GO" id="GO:0051301">
    <property type="term" value="P:cell division"/>
    <property type="evidence" value="ECO:0007669"/>
    <property type="project" value="UniProtKB-KW"/>
</dbReference>
<dbReference type="NCBIfam" id="NF001399">
    <property type="entry name" value="PRK00283.1"/>
    <property type="match status" value="1"/>
</dbReference>
<comment type="subunit">
    <text evidence="11">Forms a cyclic heterotetrameric complex composed of two molecules of XerC and two molecules of XerD.</text>
</comment>
<dbReference type="GO" id="GO:0005737">
    <property type="term" value="C:cytoplasm"/>
    <property type="evidence" value="ECO:0007669"/>
    <property type="project" value="UniProtKB-SubCell"/>
</dbReference>
<dbReference type="InterPro" id="IPR044068">
    <property type="entry name" value="CB"/>
</dbReference>
<dbReference type="InterPro" id="IPR023009">
    <property type="entry name" value="Tyrosine_recombinase_XerC/XerD"/>
</dbReference>
<proteinExistence type="inferred from homology"/>
<comment type="caution">
    <text evidence="14">The sequence shown here is derived from an EMBL/GenBank/DDBJ whole genome shotgun (WGS) entry which is preliminary data.</text>
</comment>
<dbReference type="InterPro" id="IPR010998">
    <property type="entry name" value="Integrase_recombinase_N"/>
</dbReference>
<evidence type="ECO:0000256" key="3">
    <source>
        <dbReference type="ARBA" id="ARBA00015810"/>
    </source>
</evidence>
<comment type="similarity">
    <text evidence="2 11">Belongs to the 'phage' integrase family. XerD subfamily.</text>
</comment>
<gene>
    <name evidence="11" type="primary">xerD</name>
    <name evidence="14" type="ORF">A8950_1093</name>
</gene>
<dbReference type="InterPro" id="IPR050090">
    <property type="entry name" value="Tyrosine_recombinase_XerCD"/>
</dbReference>
<dbReference type="GO" id="GO:0006313">
    <property type="term" value="P:DNA transposition"/>
    <property type="evidence" value="ECO:0007669"/>
    <property type="project" value="UniProtKB-UniRule"/>
</dbReference>
<feature type="active site" evidence="11">
    <location>
        <position position="248"/>
    </location>
</feature>
<dbReference type="PROSITE" id="PS51900">
    <property type="entry name" value="CB"/>
    <property type="match status" value="1"/>
</dbReference>
<evidence type="ECO:0000256" key="8">
    <source>
        <dbReference type="ARBA" id="ARBA00023125"/>
    </source>
</evidence>
<evidence type="ECO:0000259" key="13">
    <source>
        <dbReference type="PROSITE" id="PS51900"/>
    </source>
</evidence>
<dbReference type="OrthoDB" id="9801717at2"/>
<dbReference type="InterPro" id="IPR002104">
    <property type="entry name" value="Integrase_catalytic"/>
</dbReference>
<keyword evidence="5 11" id="KW-0132">Cell division</keyword>
<dbReference type="SUPFAM" id="SSF56349">
    <property type="entry name" value="DNA breaking-rejoining enzymes"/>
    <property type="match status" value="1"/>
</dbReference>
<evidence type="ECO:0000256" key="7">
    <source>
        <dbReference type="ARBA" id="ARBA00022908"/>
    </source>
</evidence>
<feature type="active site" evidence="11">
    <location>
        <position position="172"/>
    </location>
</feature>
<evidence type="ECO:0000256" key="6">
    <source>
        <dbReference type="ARBA" id="ARBA00022829"/>
    </source>
</evidence>
<feature type="active site" evidence="11">
    <location>
        <position position="245"/>
    </location>
</feature>
<dbReference type="PANTHER" id="PTHR30349:SF90">
    <property type="entry name" value="TYROSINE RECOMBINASE XERD"/>
    <property type="match status" value="1"/>
</dbReference>
<dbReference type="Gene3D" id="1.10.150.130">
    <property type="match status" value="1"/>
</dbReference>
<dbReference type="Pfam" id="PF00589">
    <property type="entry name" value="Phage_integrase"/>
    <property type="match status" value="1"/>
</dbReference>
<dbReference type="Pfam" id="PF02899">
    <property type="entry name" value="Phage_int_SAM_1"/>
    <property type="match status" value="1"/>
</dbReference>
<dbReference type="CDD" id="cd00798">
    <property type="entry name" value="INT_XerDC_C"/>
    <property type="match status" value="1"/>
</dbReference>
<evidence type="ECO:0000256" key="4">
    <source>
        <dbReference type="ARBA" id="ARBA00022490"/>
    </source>
</evidence>
<dbReference type="GO" id="GO:0009037">
    <property type="term" value="F:tyrosine-based site-specific recombinase activity"/>
    <property type="evidence" value="ECO:0007669"/>
    <property type="project" value="UniProtKB-UniRule"/>
</dbReference>
<dbReference type="HAMAP" id="MF_01808">
    <property type="entry name" value="Recomb_XerC_XerD"/>
    <property type="match status" value="1"/>
</dbReference>
<dbReference type="EMBL" id="SNYW01000006">
    <property type="protein sequence ID" value="TDQ84536.1"/>
    <property type="molecule type" value="Genomic_DNA"/>
</dbReference>
<evidence type="ECO:0000313" key="14">
    <source>
        <dbReference type="EMBL" id="TDQ84536.1"/>
    </source>
</evidence>
<keyword evidence="9 11" id="KW-0233">DNA recombination</keyword>
<keyword evidence="10 11" id="KW-0131">Cell cycle</keyword>
<dbReference type="AlphaFoldDB" id="A0A4R6WSN1"/>
<evidence type="ECO:0000256" key="2">
    <source>
        <dbReference type="ARBA" id="ARBA00010450"/>
    </source>
</evidence>
<reference evidence="14 15" key="1">
    <citation type="submission" date="2019-03" db="EMBL/GenBank/DDBJ databases">
        <title>Genomic Encyclopedia of Type Strains, Phase III (KMG-III): the genomes of soil and plant-associated and newly described type strains.</title>
        <authorList>
            <person name="Whitman W."/>
        </authorList>
    </citation>
    <scope>NUCLEOTIDE SEQUENCE [LARGE SCALE GENOMIC DNA]</scope>
    <source>
        <strain evidence="14 15">CGMCC 1.7660</strain>
    </source>
</reference>
<protein>
    <recommendedName>
        <fullName evidence="3 11">Tyrosine recombinase XerD</fullName>
    </recommendedName>
</protein>
<dbReference type="GO" id="GO:0003677">
    <property type="term" value="F:DNA binding"/>
    <property type="evidence" value="ECO:0007669"/>
    <property type="project" value="UniProtKB-UniRule"/>
</dbReference>
<feature type="active site" evidence="11">
    <location>
        <position position="271"/>
    </location>
</feature>